<feature type="non-terminal residue" evidence="2">
    <location>
        <position position="140"/>
    </location>
</feature>
<keyword evidence="3" id="KW-1185">Reference proteome</keyword>
<evidence type="ECO:0000313" key="3">
    <source>
        <dbReference type="Proteomes" id="UP000774617"/>
    </source>
</evidence>
<accession>A0ABQ8FSH5</accession>
<protein>
    <recommendedName>
        <fullName evidence="1">JmjC domain-containing protein</fullName>
    </recommendedName>
</protein>
<dbReference type="Pfam" id="PF02373">
    <property type="entry name" value="JmjC"/>
    <property type="match status" value="1"/>
</dbReference>
<dbReference type="EMBL" id="JAGTJR010000064">
    <property type="protein sequence ID" value="KAH7021735.1"/>
    <property type="molecule type" value="Genomic_DNA"/>
</dbReference>
<reference evidence="2 3" key="1">
    <citation type="journal article" date="2021" name="Nat. Commun.">
        <title>Genetic determinants of endophytism in the Arabidopsis root mycobiome.</title>
        <authorList>
            <person name="Mesny F."/>
            <person name="Miyauchi S."/>
            <person name="Thiergart T."/>
            <person name="Pickel B."/>
            <person name="Atanasova L."/>
            <person name="Karlsson M."/>
            <person name="Huettel B."/>
            <person name="Barry K.W."/>
            <person name="Haridas S."/>
            <person name="Chen C."/>
            <person name="Bauer D."/>
            <person name="Andreopoulos W."/>
            <person name="Pangilinan J."/>
            <person name="LaButti K."/>
            <person name="Riley R."/>
            <person name="Lipzen A."/>
            <person name="Clum A."/>
            <person name="Drula E."/>
            <person name="Henrissat B."/>
            <person name="Kohler A."/>
            <person name="Grigoriev I.V."/>
            <person name="Martin F.M."/>
            <person name="Hacquard S."/>
        </authorList>
    </citation>
    <scope>NUCLEOTIDE SEQUENCE [LARGE SCALE GENOMIC DNA]</scope>
    <source>
        <strain evidence="2 3">MPI-SDFR-AT-0080</strain>
    </source>
</reference>
<feature type="non-terminal residue" evidence="2">
    <location>
        <position position="1"/>
    </location>
</feature>
<evidence type="ECO:0000313" key="2">
    <source>
        <dbReference type="EMBL" id="KAH7021735.1"/>
    </source>
</evidence>
<comment type="caution">
    <text evidence="2">The sequence shown here is derived from an EMBL/GenBank/DDBJ whole genome shotgun (WGS) entry which is preliminary data.</text>
</comment>
<dbReference type="PROSITE" id="PS51184">
    <property type="entry name" value="JMJC"/>
    <property type="match status" value="1"/>
</dbReference>
<gene>
    <name evidence="2" type="ORF">B0J12DRAFT_550230</name>
</gene>
<proteinExistence type="predicted"/>
<evidence type="ECO:0000259" key="1">
    <source>
        <dbReference type="PROSITE" id="PS51184"/>
    </source>
</evidence>
<name>A0ABQ8FSH5_9PEZI</name>
<sequence>YLVNLADLSSRWRELVGLPSEPYLDCGERLKMTSSRIPGVYTAYEYYSTGRESGLAMHVEDGYLGLMNLVLAGAPKVWLLLEAKVREELMEHKESYACSQFVRYLNKLLSPELLDSWEIPYHTVPCKAGEMIVILLETYY</sequence>
<feature type="domain" description="JmjC" evidence="1">
    <location>
        <begin position="1"/>
        <end position="140"/>
    </location>
</feature>
<dbReference type="Proteomes" id="UP000774617">
    <property type="component" value="Unassembled WGS sequence"/>
</dbReference>
<dbReference type="SUPFAM" id="SSF51197">
    <property type="entry name" value="Clavaminate synthase-like"/>
    <property type="match status" value="1"/>
</dbReference>
<organism evidence="2 3">
    <name type="scientific">Macrophomina phaseolina</name>
    <dbReference type="NCBI Taxonomy" id="35725"/>
    <lineage>
        <taxon>Eukaryota</taxon>
        <taxon>Fungi</taxon>
        <taxon>Dikarya</taxon>
        <taxon>Ascomycota</taxon>
        <taxon>Pezizomycotina</taxon>
        <taxon>Dothideomycetes</taxon>
        <taxon>Dothideomycetes incertae sedis</taxon>
        <taxon>Botryosphaeriales</taxon>
        <taxon>Botryosphaeriaceae</taxon>
        <taxon>Macrophomina</taxon>
    </lineage>
</organism>
<dbReference type="InterPro" id="IPR003347">
    <property type="entry name" value="JmjC_dom"/>
</dbReference>
<dbReference type="Gene3D" id="2.60.120.650">
    <property type="entry name" value="Cupin"/>
    <property type="match status" value="1"/>
</dbReference>